<organism evidence="2 3">
    <name type="scientific">Petropleomorpha daqingensis</name>
    <dbReference type="NCBI Taxonomy" id="2026353"/>
    <lineage>
        <taxon>Bacteria</taxon>
        <taxon>Bacillati</taxon>
        <taxon>Actinomycetota</taxon>
        <taxon>Actinomycetes</taxon>
        <taxon>Geodermatophilales</taxon>
        <taxon>Geodermatophilaceae</taxon>
        <taxon>Petropleomorpha</taxon>
    </lineage>
</organism>
<reference evidence="2 3" key="1">
    <citation type="submission" date="2020-07" db="EMBL/GenBank/DDBJ databases">
        <title>Sequencing the genomes of 1000 actinobacteria strains.</title>
        <authorList>
            <person name="Klenk H.-P."/>
        </authorList>
    </citation>
    <scope>NUCLEOTIDE SEQUENCE [LARGE SCALE GENOMIC DNA]</scope>
    <source>
        <strain evidence="2 3">DSM 104001</strain>
    </source>
</reference>
<proteinExistence type="predicted"/>
<accession>A0A853CAL8</accession>
<dbReference type="Pfam" id="PF13349">
    <property type="entry name" value="DUF4097"/>
    <property type="match status" value="1"/>
</dbReference>
<evidence type="ECO:0000313" key="2">
    <source>
        <dbReference type="EMBL" id="NYJ04209.1"/>
    </source>
</evidence>
<dbReference type="InterPro" id="IPR025164">
    <property type="entry name" value="Toastrack_DUF4097"/>
</dbReference>
<dbReference type="PANTHER" id="PTHR34094">
    <property type="match status" value="1"/>
</dbReference>
<name>A0A853CAL8_9ACTN</name>
<evidence type="ECO:0000313" key="3">
    <source>
        <dbReference type="Proteomes" id="UP000541969"/>
    </source>
</evidence>
<protein>
    <recommendedName>
        <fullName evidence="1">DUF4097 domain-containing protein</fullName>
    </recommendedName>
</protein>
<dbReference type="Proteomes" id="UP000541969">
    <property type="component" value="Unassembled WGS sequence"/>
</dbReference>
<evidence type="ECO:0000259" key="1">
    <source>
        <dbReference type="Pfam" id="PF13349"/>
    </source>
</evidence>
<keyword evidence="3" id="KW-1185">Reference proteome</keyword>
<sequence>MEIRVHRFPVGAGPYAVEVRNPAGSVTVEAVEDTPEYVVEIEALDSTAEELIDRVDLFLVGSRLRVHVPERRLLRTPSFAIRVTAPTGTATRIAVASADTELRGELGRAELTGASGDADVESCTELQLRTASGDARLGTVTGRATVGSASGDVQVESVGAGLEVKTASGDVEVGTVTGDVSVSTASGDVGIDHVSGGTVGVKTVSGDIEVGIAPGLRVWLDLSSLSGRMESQLDGDEATAGDGPAQVTVSLRTVSGDQRVRRASAV</sequence>
<dbReference type="AlphaFoldDB" id="A0A853CAL8"/>
<dbReference type="PANTHER" id="PTHR34094:SF1">
    <property type="entry name" value="PROTEIN FAM185A"/>
    <property type="match status" value="1"/>
</dbReference>
<feature type="domain" description="DUF4097" evidence="1">
    <location>
        <begin position="113"/>
        <end position="260"/>
    </location>
</feature>
<comment type="caution">
    <text evidence="2">The sequence shown here is derived from an EMBL/GenBank/DDBJ whole genome shotgun (WGS) entry which is preliminary data.</text>
</comment>
<dbReference type="EMBL" id="JACBZT010000001">
    <property type="protein sequence ID" value="NYJ04209.1"/>
    <property type="molecule type" value="Genomic_DNA"/>
</dbReference>
<gene>
    <name evidence="2" type="ORF">GGQ55_000487</name>
</gene>
<dbReference type="RefSeq" id="WP_179714952.1">
    <property type="nucleotide sequence ID" value="NZ_JACBZT010000001.1"/>
</dbReference>